<dbReference type="SMART" id="SM00408">
    <property type="entry name" value="IGc2"/>
    <property type="match status" value="1"/>
</dbReference>
<dbReference type="Pfam" id="PF13927">
    <property type="entry name" value="Ig_3"/>
    <property type="match status" value="1"/>
</dbReference>
<dbReference type="Gene3D" id="2.60.40.10">
    <property type="entry name" value="Immunoglobulins"/>
    <property type="match status" value="2"/>
</dbReference>
<organism evidence="4 5">
    <name type="scientific">Characodon lateralis</name>
    <dbReference type="NCBI Taxonomy" id="208331"/>
    <lineage>
        <taxon>Eukaryota</taxon>
        <taxon>Metazoa</taxon>
        <taxon>Chordata</taxon>
        <taxon>Craniata</taxon>
        <taxon>Vertebrata</taxon>
        <taxon>Euteleostomi</taxon>
        <taxon>Actinopterygii</taxon>
        <taxon>Neopterygii</taxon>
        <taxon>Teleostei</taxon>
        <taxon>Neoteleostei</taxon>
        <taxon>Acanthomorphata</taxon>
        <taxon>Ovalentaria</taxon>
        <taxon>Atherinomorphae</taxon>
        <taxon>Cyprinodontiformes</taxon>
        <taxon>Goodeidae</taxon>
        <taxon>Characodon</taxon>
    </lineage>
</organism>
<dbReference type="PANTHER" id="PTHR22576:SF38">
    <property type="entry name" value="MUCOSA-ASSOCIATED LYMPHOID TISSUE LYMPHOMA TRANSLOCATION PROTEIN 1-LIKE"/>
    <property type="match status" value="1"/>
</dbReference>
<dbReference type="PANTHER" id="PTHR22576">
    <property type="entry name" value="MUCOSA ASSOCIATED LYMPHOID TISSUE LYMPHOMA TRANSLOCATION PROTEIN 1/PARACASPASE"/>
    <property type="match status" value="1"/>
</dbReference>
<dbReference type="CDD" id="cd00096">
    <property type="entry name" value="Ig"/>
    <property type="match status" value="1"/>
</dbReference>
<sequence>MTGSCPKHSHVMITEIVIVRHPVSVCVPVNHKVTLRVRAEGKGILSYQWFSEDEKKVPGGTQADLTVRATKTQRYVCRVNDQFYNYVFSEWVKVKVLDIDKSGLPVDWQGELYIAINPKPQAVQQGAKLSLRCAAFGIPTPHYQWYRNGQPLLDKTSDILQIDSVTGEHEGSYLCSISNVLEERWTEPIDVNIVQPDQPPPAALTATDKVALLIGNLNYCYHPGLMAPVMDVHELANLLQQLGFRVVSLLDLTREEMMAAIDKFIQLLDRGVYGLFYYAGHGYEHAGRNYLVAVDAPQPYQTKNCVCVQRVMHQMQERQTAMSVILLDTCRKWYNQGCIPSVIKPLGPNGNTVYGYATCEDAEAYEVQDGGKSTGIFTKYLNKHILQADKVTHLLERVSEDVGKDPLVTGKQAVEIKHTMKEPRSLTDTVRTTGHTRELHLRDVCWKQANELPRKKQLTFLCGVEVEVSFSALFSNVLMAFATIKTTPDHTQDCTVMLSSNPPMEDIFSRPGRSEEMDSLLFNETRNPDCTLRLCSIQKLKESVVIKVDLHYTHKDNNLRHTESQQVDIGKPLVASFRLYRENRAAKEKKTEGATAQSMSNNSHRKSQQHQTLAALHRHFTRKAECAAKTATTRSNEPEENDENELQDFRTSE</sequence>
<comment type="caution">
    <text evidence="4">The sequence shown here is derived from an EMBL/GenBank/DDBJ whole genome shotgun (WGS) entry which is preliminary data.</text>
</comment>
<dbReference type="SUPFAM" id="SSF48726">
    <property type="entry name" value="Immunoglobulin"/>
    <property type="match status" value="2"/>
</dbReference>
<name>A0ABU7D6X3_9TELE</name>
<dbReference type="Gene3D" id="2.60.40.3360">
    <property type="match status" value="1"/>
</dbReference>
<dbReference type="InterPro" id="IPR013783">
    <property type="entry name" value="Ig-like_fold"/>
</dbReference>
<dbReference type="InterPro" id="IPR052039">
    <property type="entry name" value="Caspase-related_regulators"/>
</dbReference>
<reference evidence="4 5" key="1">
    <citation type="submission" date="2021-06" db="EMBL/GenBank/DDBJ databases">
        <authorList>
            <person name="Palmer J.M."/>
        </authorList>
    </citation>
    <scope>NUCLEOTIDE SEQUENCE [LARGE SCALE GENOMIC DNA]</scope>
    <source>
        <strain evidence="4 5">CL_MEX2019</strain>
        <tissue evidence="4">Muscle</tissue>
    </source>
</reference>
<keyword evidence="5" id="KW-1185">Reference proteome</keyword>
<evidence type="ECO:0000259" key="2">
    <source>
        <dbReference type="PROSITE" id="PS50208"/>
    </source>
</evidence>
<feature type="domain" description="Caspase family p20" evidence="2">
    <location>
        <begin position="207"/>
        <end position="284"/>
    </location>
</feature>
<dbReference type="SUPFAM" id="SSF52129">
    <property type="entry name" value="Caspase-like"/>
    <property type="match status" value="1"/>
</dbReference>
<evidence type="ECO:0000313" key="4">
    <source>
        <dbReference type="EMBL" id="MED6269830.1"/>
    </source>
</evidence>
<evidence type="ECO:0000259" key="3">
    <source>
        <dbReference type="PROSITE" id="PS50835"/>
    </source>
</evidence>
<feature type="domain" description="Ig-like" evidence="3">
    <location>
        <begin position="112"/>
        <end position="192"/>
    </location>
</feature>
<dbReference type="InterPro" id="IPR001309">
    <property type="entry name" value="Pept_C14_p20"/>
</dbReference>
<feature type="region of interest" description="Disordered" evidence="1">
    <location>
        <begin position="585"/>
        <end position="653"/>
    </location>
</feature>
<evidence type="ECO:0000313" key="5">
    <source>
        <dbReference type="Proteomes" id="UP001352852"/>
    </source>
</evidence>
<dbReference type="Pfam" id="PF18703">
    <property type="entry name" value="MALT1_Ig"/>
    <property type="match status" value="1"/>
</dbReference>
<dbReference type="Proteomes" id="UP001352852">
    <property type="component" value="Unassembled WGS sequence"/>
</dbReference>
<protein>
    <recommendedName>
        <fullName evidence="6">Mucosa-associated lymphoid tissue lymphoma translocation protein 1</fullName>
    </recommendedName>
</protein>
<dbReference type="InterPro" id="IPR007110">
    <property type="entry name" value="Ig-like_dom"/>
</dbReference>
<dbReference type="PROSITE" id="PS50208">
    <property type="entry name" value="CASPASE_P20"/>
    <property type="match status" value="1"/>
</dbReference>
<dbReference type="EMBL" id="JAHUTJ010016555">
    <property type="protein sequence ID" value="MED6269830.1"/>
    <property type="molecule type" value="Genomic_DNA"/>
</dbReference>
<dbReference type="Gene3D" id="3.40.50.1460">
    <property type="match status" value="1"/>
</dbReference>
<dbReference type="InterPro" id="IPR033540">
    <property type="entry name" value="MALT1_IG-like_dom_sf"/>
</dbReference>
<evidence type="ECO:0008006" key="6">
    <source>
        <dbReference type="Google" id="ProtNLM"/>
    </source>
</evidence>
<dbReference type="PROSITE" id="PS50835">
    <property type="entry name" value="IG_LIKE"/>
    <property type="match status" value="1"/>
</dbReference>
<gene>
    <name evidence="4" type="ORF">CHARACLAT_003667</name>
</gene>
<dbReference type="InterPro" id="IPR003599">
    <property type="entry name" value="Ig_sub"/>
</dbReference>
<dbReference type="InterPro" id="IPR011600">
    <property type="entry name" value="Pept_C14_caspase"/>
</dbReference>
<dbReference type="InterPro" id="IPR041077">
    <property type="entry name" value="MALT1_Ig"/>
</dbReference>
<dbReference type="Pfam" id="PF00656">
    <property type="entry name" value="Peptidase_C14"/>
    <property type="match status" value="1"/>
</dbReference>
<proteinExistence type="predicted"/>
<dbReference type="InterPro" id="IPR036179">
    <property type="entry name" value="Ig-like_dom_sf"/>
</dbReference>
<dbReference type="InterPro" id="IPR003598">
    <property type="entry name" value="Ig_sub2"/>
</dbReference>
<evidence type="ECO:0000256" key="1">
    <source>
        <dbReference type="SAM" id="MobiDB-lite"/>
    </source>
</evidence>
<dbReference type="InterPro" id="IPR029030">
    <property type="entry name" value="Caspase-like_dom_sf"/>
</dbReference>
<dbReference type="SMART" id="SM00409">
    <property type="entry name" value="IG"/>
    <property type="match status" value="2"/>
</dbReference>
<accession>A0ABU7D6X3</accession>